<sequence>MAVGFRRSMHRRFRLRYSEEYCQFKGFIYRKKLCCNHAAQ</sequence>
<protein>
    <submittedName>
        <fullName evidence="1">Uncharacterized protein</fullName>
    </submittedName>
</protein>
<name>G9Y1N1_HAFAL</name>
<dbReference type="Proteomes" id="UP000005959">
    <property type="component" value="Unassembled WGS sequence"/>
</dbReference>
<gene>
    <name evidence="1" type="ORF">HMPREF0454_00448</name>
</gene>
<organism evidence="1 2">
    <name type="scientific">Hafnia alvei ATCC 51873</name>
    <dbReference type="NCBI Taxonomy" id="1002364"/>
    <lineage>
        <taxon>Bacteria</taxon>
        <taxon>Pseudomonadati</taxon>
        <taxon>Pseudomonadota</taxon>
        <taxon>Gammaproteobacteria</taxon>
        <taxon>Enterobacterales</taxon>
        <taxon>Hafniaceae</taxon>
        <taxon>Hafnia</taxon>
    </lineage>
</organism>
<dbReference type="AlphaFoldDB" id="G9Y1N1"/>
<comment type="caution">
    <text evidence="1">The sequence shown here is derived from an EMBL/GenBank/DDBJ whole genome shotgun (WGS) entry which is preliminary data.</text>
</comment>
<reference evidence="1 2" key="1">
    <citation type="submission" date="2011-08" db="EMBL/GenBank/DDBJ databases">
        <authorList>
            <person name="Weinstock G."/>
            <person name="Sodergren E."/>
            <person name="Clifton S."/>
            <person name="Fulton L."/>
            <person name="Fulton B."/>
            <person name="Courtney L."/>
            <person name="Fronick C."/>
            <person name="Harrison M."/>
            <person name="Strong C."/>
            <person name="Farmer C."/>
            <person name="Delahaunty K."/>
            <person name="Markovic C."/>
            <person name="Hall O."/>
            <person name="Minx P."/>
            <person name="Tomlinson C."/>
            <person name="Mitreva M."/>
            <person name="Hou S."/>
            <person name="Chen J."/>
            <person name="Wollam A."/>
            <person name="Pepin K.H."/>
            <person name="Johnson M."/>
            <person name="Bhonagiri V."/>
            <person name="Zhang X."/>
            <person name="Suruliraj S."/>
            <person name="Warren W."/>
            <person name="Chinwalla A."/>
            <person name="Mardis E.R."/>
            <person name="Wilson R.K."/>
        </authorList>
    </citation>
    <scope>NUCLEOTIDE SEQUENCE [LARGE SCALE GENOMIC DNA]</scope>
    <source>
        <strain evidence="1 2">ATCC 51873</strain>
    </source>
</reference>
<accession>G9Y1N1</accession>
<proteinExistence type="predicted"/>
<dbReference type="EMBL" id="AGCI01000009">
    <property type="protein sequence ID" value="EHM47751.1"/>
    <property type="molecule type" value="Genomic_DNA"/>
</dbReference>
<evidence type="ECO:0000313" key="1">
    <source>
        <dbReference type="EMBL" id="EHM47751.1"/>
    </source>
</evidence>
<dbReference type="HOGENOM" id="CLU_3290492_0_0_6"/>
<evidence type="ECO:0000313" key="2">
    <source>
        <dbReference type="Proteomes" id="UP000005959"/>
    </source>
</evidence>